<sequence>MRASSLIFCGAAAAAFVGMAPSAHAQDTYPLSGVIYSLRTDTPASAGLSSALLDQAVNELEDAVDDGDINGAVLLVARRGRIVLHTAVGTRDGLNEDDPSMPSVPMPLDGIFDLESMTKPFTVFLAMRMQESGNYPGFNINNTVATYFSEFAVSSVNNKSSVTIRDLMSYVSGEDIDYFDDSNPNGLFDDADPWHSMLDAPLARPRGTKVVYSDLGFRILGHVLETVGADSLQNLMKTYIFNPLQMNDTGFQPWLNMPEKEDRFVGTAWSAARERYLRGEVQDETDYFLEGDGPDPAEHLTGCDGLFSTASDLAKFAQMMLNRGKRVYSCNPPPFGKCISTLLPAQTVFDMTTNQTGSLNLNRSAWTYSENLLYSRKGYGWEMWDAGMWPGGESTSTVAYSKTGAAGTLMVLDPEPSREMFAILLTNHGLPSFEHFTVDPVTGKMSWEDFDWMLGDIRANEVMTKVYGSLAW</sequence>
<dbReference type="InterPro" id="IPR012338">
    <property type="entry name" value="Beta-lactam/transpept-like"/>
</dbReference>
<feature type="chain" id="PRO_5045879416" evidence="2">
    <location>
        <begin position="26"/>
        <end position="472"/>
    </location>
</feature>
<dbReference type="SUPFAM" id="SSF56601">
    <property type="entry name" value="beta-lactamase/transpeptidase-like"/>
    <property type="match status" value="1"/>
</dbReference>
<protein>
    <submittedName>
        <fullName evidence="4">Serine hydrolase</fullName>
    </submittedName>
</protein>
<dbReference type="Proteomes" id="UP001217485">
    <property type="component" value="Unassembled WGS sequence"/>
</dbReference>
<dbReference type="PANTHER" id="PTHR43283">
    <property type="entry name" value="BETA-LACTAMASE-RELATED"/>
    <property type="match status" value="1"/>
</dbReference>
<dbReference type="PANTHER" id="PTHR43283:SF11">
    <property type="entry name" value="BETA-LACTAMASE-RELATED DOMAIN-CONTAINING PROTEIN"/>
    <property type="match status" value="1"/>
</dbReference>
<keyword evidence="5" id="KW-1185">Reference proteome</keyword>
<dbReference type="InterPro" id="IPR050789">
    <property type="entry name" value="Diverse_Enzym_Activities"/>
</dbReference>
<dbReference type="Pfam" id="PF00144">
    <property type="entry name" value="Beta-lactamase"/>
    <property type="match status" value="1"/>
</dbReference>
<evidence type="ECO:0000256" key="1">
    <source>
        <dbReference type="ARBA" id="ARBA00022801"/>
    </source>
</evidence>
<feature type="signal peptide" evidence="2">
    <location>
        <begin position="1"/>
        <end position="25"/>
    </location>
</feature>
<dbReference type="EMBL" id="JAQNDK010000004">
    <property type="protein sequence ID" value="MDC0682941.1"/>
    <property type="molecule type" value="Genomic_DNA"/>
</dbReference>
<keyword evidence="2" id="KW-0732">Signal</keyword>
<dbReference type="GO" id="GO:0016787">
    <property type="term" value="F:hydrolase activity"/>
    <property type="evidence" value="ECO:0007669"/>
    <property type="project" value="UniProtKB-KW"/>
</dbReference>
<reference evidence="4 5" key="1">
    <citation type="submission" date="2023-01" db="EMBL/GenBank/DDBJ databases">
        <title>Minimal conservation of predation-associated metabolite biosynthetic gene clusters underscores biosynthetic potential of Myxococcota including descriptions for ten novel species: Archangium lansinium sp. nov., Myxococcus landrumus sp. nov., Nannocystis bai.</title>
        <authorList>
            <person name="Ahearne A."/>
            <person name="Stevens C."/>
            <person name="Dowd S."/>
        </authorList>
    </citation>
    <scope>NUCLEOTIDE SEQUENCE [LARGE SCALE GENOMIC DNA]</scope>
    <source>
        <strain evidence="4 5">WIWO2</strain>
    </source>
</reference>
<name>A0ABT5CCU2_9BACT</name>
<gene>
    <name evidence="4" type="ORF">POL72_34760</name>
</gene>
<dbReference type="RefSeq" id="WP_272101091.1">
    <property type="nucleotide sequence ID" value="NZ_JAQNDK010000004.1"/>
</dbReference>
<feature type="domain" description="Beta-lactamase-related" evidence="3">
    <location>
        <begin position="60"/>
        <end position="431"/>
    </location>
</feature>
<evidence type="ECO:0000259" key="3">
    <source>
        <dbReference type="Pfam" id="PF00144"/>
    </source>
</evidence>
<evidence type="ECO:0000313" key="4">
    <source>
        <dbReference type="EMBL" id="MDC0682941.1"/>
    </source>
</evidence>
<dbReference type="Gene3D" id="3.40.710.10">
    <property type="entry name" value="DD-peptidase/beta-lactamase superfamily"/>
    <property type="match status" value="1"/>
</dbReference>
<accession>A0ABT5CCU2</accession>
<evidence type="ECO:0000313" key="5">
    <source>
        <dbReference type="Proteomes" id="UP001217485"/>
    </source>
</evidence>
<dbReference type="InterPro" id="IPR001466">
    <property type="entry name" value="Beta-lactam-related"/>
</dbReference>
<evidence type="ECO:0000256" key="2">
    <source>
        <dbReference type="SAM" id="SignalP"/>
    </source>
</evidence>
<organism evidence="4 5">
    <name type="scientific">Sorangium atrum</name>
    <dbReference type="NCBI Taxonomy" id="2995308"/>
    <lineage>
        <taxon>Bacteria</taxon>
        <taxon>Pseudomonadati</taxon>
        <taxon>Myxococcota</taxon>
        <taxon>Polyangia</taxon>
        <taxon>Polyangiales</taxon>
        <taxon>Polyangiaceae</taxon>
        <taxon>Sorangium</taxon>
    </lineage>
</organism>
<proteinExistence type="predicted"/>
<keyword evidence="1 4" id="KW-0378">Hydrolase</keyword>
<comment type="caution">
    <text evidence="4">The sequence shown here is derived from an EMBL/GenBank/DDBJ whole genome shotgun (WGS) entry which is preliminary data.</text>
</comment>